<proteinExistence type="inferred from homology"/>
<reference evidence="2" key="2">
    <citation type="submission" date="2025-08" db="UniProtKB">
        <authorList>
            <consortium name="Ensembl"/>
        </authorList>
    </citation>
    <scope>IDENTIFICATION</scope>
</reference>
<sequence length="339" mass="36267">MHTNNPGCQSVLKIHHSMETFLNSPVKLSPPLFLGSARCPIECLLLVLRSHPLSSLKSTEFTGGLLPSTRILLPPPPLSQPLLFLWLCLKEALPAHPVQGSAFWNLVLKMNPVVSQPGYGTAGSMMNSDWQTGMFDCFDDLGICLCGAFCPLCLSCQIASDMNECCLCGASVAMRTLYRTRFGIPVSRPLPREAPRAPWGPARGCDRPPGLGTWTPTLSPLPAQSGQGLTGLTGGTVGKNISPGHLAAGVPRRAGEPWRARSAPAALPRGPPAALPTCSLQQSLLGRGRLISQCSFIQKGLLSLQTWLRPKLVGRHSTGGWRGHGTCGVLLFWVPDTSQ</sequence>
<dbReference type="Proteomes" id="UP000694429">
    <property type="component" value="Chromosome 32"/>
</dbReference>
<name>A0A8C0N6I0_CANLF</name>
<reference evidence="2" key="1">
    <citation type="submission" date="2019-03" db="EMBL/GenBank/DDBJ databases">
        <authorList>
            <person name="Warren W.C."/>
            <person name="Johnson G.S."/>
        </authorList>
    </citation>
    <scope>NUCLEOTIDE SEQUENCE [LARGE SCALE GENOMIC DNA]</scope>
    <source>
        <strain evidence="2">Basenji</strain>
    </source>
</reference>
<evidence type="ECO:0008006" key="4">
    <source>
        <dbReference type="Google" id="ProtNLM"/>
    </source>
</evidence>
<accession>A0A8C0N6I0</accession>
<dbReference type="InterPro" id="IPR006461">
    <property type="entry name" value="PLAC_motif_containing"/>
</dbReference>
<evidence type="ECO:0000313" key="2">
    <source>
        <dbReference type="Ensembl" id="ENSCAFP00030020234.1"/>
    </source>
</evidence>
<comment type="similarity">
    <text evidence="1">Belongs to the cornifelin family.</text>
</comment>
<dbReference type="NCBIfam" id="TIGR01571">
    <property type="entry name" value="A_thal_Cys_rich"/>
    <property type="match status" value="1"/>
</dbReference>
<dbReference type="AlphaFoldDB" id="A0A8C0N6I0"/>
<evidence type="ECO:0000313" key="3">
    <source>
        <dbReference type="Proteomes" id="UP000694429"/>
    </source>
</evidence>
<dbReference type="Ensembl" id="ENSCAFT00030023200.1">
    <property type="protein sequence ID" value="ENSCAFP00030020234.1"/>
    <property type="gene ID" value="ENSCAFG00030012507.1"/>
</dbReference>
<protein>
    <recommendedName>
        <fullName evidence="4">Placenta associated 8</fullName>
    </recommendedName>
</protein>
<organism evidence="2 3">
    <name type="scientific">Canis lupus familiaris</name>
    <name type="common">Dog</name>
    <name type="synonym">Canis familiaris</name>
    <dbReference type="NCBI Taxonomy" id="9615"/>
    <lineage>
        <taxon>Eukaryota</taxon>
        <taxon>Metazoa</taxon>
        <taxon>Chordata</taxon>
        <taxon>Craniata</taxon>
        <taxon>Vertebrata</taxon>
        <taxon>Euteleostomi</taxon>
        <taxon>Mammalia</taxon>
        <taxon>Eutheria</taxon>
        <taxon>Laurasiatheria</taxon>
        <taxon>Carnivora</taxon>
        <taxon>Caniformia</taxon>
        <taxon>Canidae</taxon>
        <taxon>Canis</taxon>
    </lineage>
</organism>
<dbReference type="PANTHER" id="PTHR15907">
    <property type="entry name" value="DUF614 FAMILY PROTEIN-RELATED"/>
    <property type="match status" value="1"/>
</dbReference>
<evidence type="ECO:0000256" key="1">
    <source>
        <dbReference type="ARBA" id="ARBA00009024"/>
    </source>
</evidence>